<reference evidence="2 3" key="1">
    <citation type="submission" date="2023-07" db="EMBL/GenBank/DDBJ databases">
        <title>Sorghum-associated microbial communities from plants grown in Nebraska, USA.</title>
        <authorList>
            <person name="Schachtman D."/>
        </authorList>
    </citation>
    <scope>NUCLEOTIDE SEQUENCE [LARGE SCALE GENOMIC DNA]</scope>
    <source>
        <strain evidence="2 3">3773</strain>
    </source>
</reference>
<gene>
    <name evidence="2" type="ORF">J2X31_003349</name>
</gene>
<dbReference type="RefSeq" id="WP_310028241.1">
    <property type="nucleotide sequence ID" value="NZ_JAVDVI010000018.1"/>
</dbReference>
<evidence type="ECO:0000256" key="1">
    <source>
        <dbReference type="SAM" id="Phobius"/>
    </source>
</evidence>
<dbReference type="EMBL" id="JAVDVI010000018">
    <property type="protein sequence ID" value="MDR6969319.1"/>
    <property type="molecule type" value="Genomic_DNA"/>
</dbReference>
<dbReference type="Pfam" id="PF20136">
    <property type="entry name" value="DUF6526"/>
    <property type="match status" value="1"/>
</dbReference>
<proteinExistence type="predicted"/>
<organism evidence="2 3">
    <name type="scientific">Flavobacterium arsenatis</name>
    <dbReference type="NCBI Taxonomy" id="1484332"/>
    <lineage>
        <taxon>Bacteria</taxon>
        <taxon>Pseudomonadati</taxon>
        <taxon>Bacteroidota</taxon>
        <taxon>Flavobacteriia</taxon>
        <taxon>Flavobacteriales</taxon>
        <taxon>Flavobacteriaceae</taxon>
        <taxon>Flavobacterium</taxon>
    </lineage>
</organism>
<comment type="caution">
    <text evidence="2">The sequence shown here is derived from an EMBL/GenBank/DDBJ whole genome shotgun (WGS) entry which is preliminary data.</text>
</comment>
<dbReference type="Proteomes" id="UP001255185">
    <property type="component" value="Unassembled WGS sequence"/>
</dbReference>
<keyword evidence="1" id="KW-0812">Transmembrane</keyword>
<name>A0ABU1TTW2_9FLAO</name>
<feature type="transmembrane region" description="Helical" evidence="1">
    <location>
        <begin position="44"/>
        <end position="62"/>
    </location>
</feature>
<protein>
    <submittedName>
        <fullName evidence="2">Uncharacterized protein</fullName>
    </submittedName>
</protein>
<dbReference type="InterPro" id="IPR045385">
    <property type="entry name" value="DUF6526"/>
</dbReference>
<sequence length="145" mass="17584">MKKKQSYTNHIQFYPAHHFVFYPLATLLLISSISFIFLREDKLLWSFISVLIALIIWVSFMLRQHYALILQNRIIRLEMRYRYFVLTNERFELIEHKLRDSQIFALRFASDDELPGLVKKALEENLSSRRIKRSILMWIPDNHRV</sequence>
<accession>A0ABU1TTW2</accession>
<evidence type="ECO:0000313" key="3">
    <source>
        <dbReference type="Proteomes" id="UP001255185"/>
    </source>
</evidence>
<keyword evidence="1" id="KW-0472">Membrane</keyword>
<keyword evidence="1" id="KW-1133">Transmembrane helix</keyword>
<keyword evidence="3" id="KW-1185">Reference proteome</keyword>
<feature type="transmembrane region" description="Helical" evidence="1">
    <location>
        <begin position="20"/>
        <end position="38"/>
    </location>
</feature>
<evidence type="ECO:0000313" key="2">
    <source>
        <dbReference type="EMBL" id="MDR6969319.1"/>
    </source>
</evidence>